<gene>
    <name evidence="3" type="ORF">ARTSIC4J27_3196</name>
</gene>
<feature type="region of interest" description="Disordered" evidence="1">
    <location>
        <begin position="1"/>
        <end position="27"/>
    </location>
</feature>
<feature type="transmembrane region" description="Helical" evidence="2">
    <location>
        <begin position="151"/>
        <end position="173"/>
    </location>
</feature>
<evidence type="ECO:0000313" key="3">
    <source>
        <dbReference type="EMBL" id="CCQ47216.1"/>
    </source>
</evidence>
<name>A0A024H650_9MICC</name>
<keyword evidence="2" id="KW-0472">Membrane</keyword>
<evidence type="ECO:0000313" key="4">
    <source>
        <dbReference type="Proteomes" id="UP000035722"/>
    </source>
</evidence>
<evidence type="ECO:0000256" key="2">
    <source>
        <dbReference type="SAM" id="Phobius"/>
    </source>
</evidence>
<dbReference type="RefSeq" id="WP_050056086.1">
    <property type="nucleotide sequence ID" value="NZ_CAQI01000048.1"/>
</dbReference>
<evidence type="ECO:0000256" key="1">
    <source>
        <dbReference type="SAM" id="MobiDB-lite"/>
    </source>
</evidence>
<keyword evidence="4" id="KW-1185">Reference proteome</keyword>
<dbReference type="OrthoDB" id="4939307at2"/>
<dbReference type="Proteomes" id="UP000035722">
    <property type="component" value="Unassembled WGS sequence"/>
</dbReference>
<accession>A0A024H650</accession>
<dbReference type="EMBL" id="CAQI01000048">
    <property type="protein sequence ID" value="CCQ47216.1"/>
    <property type="molecule type" value="Genomic_DNA"/>
</dbReference>
<comment type="caution">
    <text evidence="3">The sequence shown here is derived from an EMBL/GenBank/DDBJ whole genome shotgun (WGS) entry which is preliminary data.</text>
</comment>
<feature type="transmembrane region" description="Helical" evidence="2">
    <location>
        <begin position="125"/>
        <end position="145"/>
    </location>
</feature>
<proteinExistence type="predicted"/>
<dbReference type="AlphaFoldDB" id="A0A024H650"/>
<organism evidence="3 4">
    <name type="scientific">Pseudarthrobacter siccitolerans</name>
    <dbReference type="NCBI Taxonomy" id="861266"/>
    <lineage>
        <taxon>Bacteria</taxon>
        <taxon>Bacillati</taxon>
        <taxon>Actinomycetota</taxon>
        <taxon>Actinomycetes</taxon>
        <taxon>Micrococcales</taxon>
        <taxon>Micrococcaceae</taxon>
        <taxon>Pseudarthrobacter</taxon>
    </lineage>
</organism>
<keyword evidence="2" id="KW-0812">Transmembrane</keyword>
<sequence length="239" mass="25656">MSNEYQLADGSPRYGHRTAPTTGEQTTPATIAPIEEAAGGAAKLSLDALAAAMDRRLRSAWADKPDPVVEALRDKNPEELAAARALVRIHLGSQREWRIKAQTVRDKALAGTMTRRRAAGRAQEIMALRFVLMAALIALPTFVVVTSPDDILKLLMVGAVCIAAAFACGYFLASRARVPVMPNIRGPWLNELREDVVNATLVAILQNKGTPVDPSTAAAARRGWESIQAASRAVDALHS</sequence>
<protein>
    <submittedName>
        <fullName evidence="3">Uncharacterized protein</fullName>
    </submittedName>
</protein>
<reference evidence="4" key="1">
    <citation type="journal article" date="2014" name="Genome Announc.">
        <title>Genome Sequence of Arthrobacter siccitolerans 4J27, a Xeroprotectant-Producing Desiccation-Tolerant Microorganism.</title>
        <authorList>
            <person name="Manzanera M."/>
            <person name="Santa-Cruz-Calvo L."/>
            <person name="Vilchez J.I."/>
            <person name="Garcia-Fontana C."/>
            <person name="Silva-Castro G.A."/>
            <person name="Calvo C."/>
            <person name="Gonzalez-Lopez J."/>
        </authorList>
    </citation>
    <scope>NUCLEOTIDE SEQUENCE [LARGE SCALE GENOMIC DNA]</scope>
    <source>
        <strain evidence="4">4J27</strain>
    </source>
</reference>
<keyword evidence="2" id="KW-1133">Transmembrane helix</keyword>